<comment type="similarity">
    <text evidence="1 9">Belongs to the thymidine kinase family.</text>
</comment>
<dbReference type="GO" id="GO:0071897">
    <property type="term" value="P:DNA biosynthetic process"/>
    <property type="evidence" value="ECO:0007669"/>
    <property type="project" value="UniProtKB-KW"/>
</dbReference>
<keyword evidence="4 8" id="KW-0808">Transferase</keyword>
<accession>A0A849A522</accession>
<keyword evidence="7 8" id="KW-0067">ATP-binding</keyword>
<feature type="region of interest" description="Disordered" evidence="10">
    <location>
        <begin position="205"/>
        <end position="227"/>
    </location>
</feature>
<gene>
    <name evidence="11" type="ORF">HKD39_01745</name>
</gene>
<proteinExistence type="inferred from homology"/>
<dbReference type="GO" id="GO:0005829">
    <property type="term" value="C:cytosol"/>
    <property type="evidence" value="ECO:0007669"/>
    <property type="project" value="TreeGrafter"/>
</dbReference>
<sequence length="264" mass="28410">MPPEPDSALSAVPAAGSRRGLPPAGVLKFFYGPMDCGKSTLALQLDYNHSRQGRRGLLLTKLDRSRRGQITSRMGLSKPAIEVDGDLDLRRLVRDCWAKGRRVDYVIADEVQFFSTEQIDQLAQLADEAQLDVYAFGIATDFRSRLFPGSQRLFELADEILPVQVEVLCWCGRPGRFNARVVNGAIVRHGATVVVADTAETDAGTDADAADASGANTPGSNGISGTDAAAPAEEHVRYQVLCRIHHRSGDLGPNADTDPALPLG</sequence>
<reference evidence="11 12" key="1">
    <citation type="submission" date="2020-05" db="EMBL/GenBank/DDBJ databases">
        <title>Nakamurella sp. DB0629 isolated from air conditioner.</title>
        <authorList>
            <person name="Kim D.H."/>
            <person name="Kim D.-U."/>
        </authorList>
    </citation>
    <scope>NUCLEOTIDE SEQUENCE [LARGE SCALE GENOMIC DNA]</scope>
    <source>
        <strain evidence="11 12">DB0629</strain>
    </source>
</reference>
<evidence type="ECO:0000256" key="8">
    <source>
        <dbReference type="RuleBase" id="RU000544"/>
    </source>
</evidence>
<dbReference type="PANTHER" id="PTHR11441:SF0">
    <property type="entry name" value="THYMIDINE KINASE, CYTOSOLIC"/>
    <property type="match status" value="1"/>
</dbReference>
<dbReference type="Gene3D" id="3.40.50.300">
    <property type="entry name" value="P-loop containing nucleotide triphosphate hydrolases"/>
    <property type="match status" value="1"/>
</dbReference>
<evidence type="ECO:0000256" key="3">
    <source>
        <dbReference type="ARBA" id="ARBA00022634"/>
    </source>
</evidence>
<evidence type="ECO:0000256" key="10">
    <source>
        <dbReference type="SAM" id="MobiDB-lite"/>
    </source>
</evidence>
<name>A0A849A522_9ACTN</name>
<evidence type="ECO:0000256" key="5">
    <source>
        <dbReference type="ARBA" id="ARBA00022741"/>
    </source>
</evidence>
<protein>
    <recommendedName>
        <fullName evidence="2 8">Thymidine kinase</fullName>
        <ecNumber evidence="2 8">2.7.1.21</ecNumber>
    </recommendedName>
</protein>
<dbReference type="EC" id="2.7.1.21" evidence="2 8"/>
<dbReference type="EMBL" id="JABEND010000001">
    <property type="protein sequence ID" value="NNG34463.1"/>
    <property type="molecule type" value="Genomic_DNA"/>
</dbReference>
<dbReference type="PANTHER" id="PTHR11441">
    <property type="entry name" value="THYMIDINE KINASE"/>
    <property type="match status" value="1"/>
</dbReference>
<dbReference type="InterPro" id="IPR001267">
    <property type="entry name" value="Thymidine_kinase"/>
</dbReference>
<dbReference type="NCBIfam" id="NF003297">
    <property type="entry name" value="PRK04296.1-2"/>
    <property type="match status" value="1"/>
</dbReference>
<dbReference type="Pfam" id="PF00265">
    <property type="entry name" value="TK"/>
    <property type="match status" value="1"/>
</dbReference>
<evidence type="ECO:0000256" key="7">
    <source>
        <dbReference type="ARBA" id="ARBA00022840"/>
    </source>
</evidence>
<keyword evidence="5 8" id="KW-0547">Nucleotide-binding</keyword>
<evidence type="ECO:0000313" key="11">
    <source>
        <dbReference type="EMBL" id="NNG34463.1"/>
    </source>
</evidence>
<comment type="caution">
    <text evidence="11">The sequence shown here is derived from an EMBL/GenBank/DDBJ whole genome shotgun (WGS) entry which is preliminary data.</text>
</comment>
<dbReference type="SUPFAM" id="SSF52540">
    <property type="entry name" value="P-loop containing nucleoside triphosphate hydrolases"/>
    <property type="match status" value="1"/>
</dbReference>
<evidence type="ECO:0000313" key="12">
    <source>
        <dbReference type="Proteomes" id="UP000562984"/>
    </source>
</evidence>
<evidence type="ECO:0000256" key="4">
    <source>
        <dbReference type="ARBA" id="ARBA00022679"/>
    </source>
</evidence>
<dbReference type="GO" id="GO:0046104">
    <property type="term" value="P:thymidine metabolic process"/>
    <property type="evidence" value="ECO:0007669"/>
    <property type="project" value="TreeGrafter"/>
</dbReference>
<comment type="catalytic activity">
    <reaction evidence="8">
        <text>thymidine + ATP = dTMP + ADP + H(+)</text>
        <dbReference type="Rhea" id="RHEA:19129"/>
        <dbReference type="ChEBI" id="CHEBI:15378"/>
        <dbReference type="ChEBI" id="CHEBI:17748"/>
        <dbReference type="ChEBI" id="CHEBI:30616"/>
        <dbReference type="ChEBI" id="CHEBI:63528"/>
        <dbReference type="ChEBI" id="CHEBI:456216"/>
        <dbReference type="EC" id="2.7.1.21"/>
    </reaction>
</comment>
<keyword evidence="6 8" id="KW-0418">Kinase</keyword>
<evidence type="ECO:0000256" key="9">
    <source>
        <dbReference type="RuleBase" id="RU004165"/>
    </source>
</evidence>
<keyword evidence="12" id="KW-1185">Reference proteome</keyword>
<organism evidence="11 12">
    <name type="scientific">Nakamurella aerolata</name>
    <dbReference type="NCBI Taxonomy" id="1656892"/>
    <lineage>
        <taxon>Bacteria</taxon>
        <taxon>Bacillati</taxon>
        <taxon>Actinomycetota</taxon>
        <taxon>Actinomycetes</taxon>
        <taxon>Nakamurellales</taxon>
        <taxon>Nakamurellaceae</taxon>
        <taxon>Nakamurella</taxon>
    </lineage>
</organism>
<evidence type="ECO:0000256" key="2">
    <source>
        <dbReference type="ARBA" id="ARBA00012118"/>
    </source>
</evidence>
<evidence type="ECO:0000256" key="6">
    <source>
        <dbReference type="ARBA" id="ARBA00022777"/>
    </source>
</evidence>
<dbReference type="GO" id="GO:0005524">
    <property type="term" value="F:ATP binding"/>
    <property type="evidence" value="ECO:0007669"/>
    <property type="project" value="UniProtKB-KW"/>
</dbReference>
<dbReference type="Proteomes" id="UP000562984">
    <property type="component" value="Unassembled WGS sequence"/>
</dbReference>
<dbReference type="GO" id="GO:0004797">
    <property type="term" value="F:thymidine kinase activity"/>
    <property type="evidence" value="ECO:0007669"/>
    <property type="project" value="UniProtKB-EC"/>
</dbReference>
<keyword evidence="3 8" id="KW-0237">DNA synthesis</keyword>
<evidence type="ECO:0000256" key="1">
    <source>
        <dbReference type="ARBA" id="ARBA00007587"/>
    </source>
</evidence>
<dbReference type="InterPro" id="IPR027417">
    <property type="entry name" value="P-loop_NTPase"/>
</dbReference>
<dbReference type="AlphaFoldDB" id="A0A849A522"/>